<dbReference type="InterPro" id="IPR008764">
    <property type="entry name" value="Peptidase_U57"/>
</dbReference>
<dbReference type="GO" id="GO:0008233">
    <property type="term" value="F:peptidase activity"/>
    <property type="evidence" value="ECO:0007669"/>
    <property type="project" value="UniProtKB-KW"/>
</dbReference>
<keyword evidence="1" id="KW-0378">Hydrolase</keyword>
<dbReference type="AlphaFoldDB" id="A0A0U4WBK2"/>
<dbReference type="GO" id="GO:0006508">
    <property type="term" value="P:proteolysis"/>
    <property type="evidence" value="ECO:0007669"/>
    <property type="project" value="UniProtKB-KW"/>
</dbReference>
<dbReference type="PIRSF" id="PIRSF011575">
    <property type="entry name" value="YabG"/>
    <property type="match status" value="1"/>
</dbReference>
<dbReference type="Pfam" id="PF05582">
    <property type="entry name" value="Peptidase_U57"/>
    <property type="match status" value="1"/>
</dbReference>
<protein>
    <submittedName>
        <fullName evidence="1">Sporulation-specific protease YabG</fullName>
        <ecNumber evidence="1">3.4.-.-</ecNumber>
    </submittedName>
</protein>
<organism evidence="1 2">
    <name type="scientific">Aneurinibacillus soli</name>
    <dbReference type="NCBI Taxonomy" id="1500254"/>
    <lineage>
        <taxon>Bacteria</taxon>
        <taxon>Bacillati</taxon>
        <taxon>Bacillota</taxon>
        <taxon>Bacilli</taxon>
        <taxon>Bacillales</taxon>
        <taxon>Paenibacillaceae</taxon>
        <taxon>Aneurinibacillus group</taxon>
        <taxon>Aneurinibacillus</taxon>
    </lineage>
</organism>
<reference evidence="1 2" key="1">
    <citation type="submission" date="2015-12" db="EMBL/GenBank/DDBJ databases">
        <title>Genome sequence of Aneurinibacillus soli.</title>
        <authorList>
            <person name="Lee J.S."/>
            <person name="Lee K.C."/>
            <person name="Kim K.K."/>
            <person name="Lee B.W."/>
        </authorList>
    </citation>
    <scope>NUCLEOTIDE SEQUENCE [LARGE SCALE GENOMIC DNA]</scope>
    <source>
        <strain evidence="1 2">CB4</strain>
    </source>
</reference>
<evidence type="ECO:0000313" key="2">
    <source>
        <dbReference type="Proteomes" id="UP000217696"/>
    </source>
</evidence>
<dbReference type="NCBIfam" id="TIGR02855">
    <property type="entry name" value="spore_yabG"/>
    <property type="match status" value="1"/>
</dbReference>
<dbReference type="Proteomes" id="UP000217696">
    <property type="component" value="Chromosome"/>
</dbReference>
<proteinExistence type="predicted"/>
<dbReference type="RefSeq" id="WP_096463270.1">
    <property type="nucleotide sequence ID" value="NZ_AP017312.1"/>
</dbReference>
<gene>
    <name evidence="1" type="primary">yabG</name>
    <name evidence="1" type="ORF">CB4_00308</name>
</gene>
<dbReference type="KEGG" id="asoc:CB4_00308"/>
<keyword evidence="1" id="KW-0645">Protease</keyword>
<accession>A0A0U4WBK2</accession>
<dbReference type="OrthoDB" id="9785306at2"/>
<name>A0A0U4WBK2_9BACL</name>
<dbReference type="EC" id="3.4.-.-" evidence="1"/>
<keyword evidence="2" id="KW-1185">Reference proteome</keyword>
<sequence length="295" mass="33345">MPDKLQIGDRVVRKSYGGDVLFQIIDIQQDGKICSLIGVDFRLLADAPLADLVKVDQEQEEKLREVCRRKHEEAMRMIQQTRPGAREQNVWRQINHTGEMGGSFDWPGRVLHLDGDRNYLRKCLAVYAEMKVPADGYYLPEKEFPVHVMSLLEKHRPDILVLTGHDAYQPRRGSADDLNNYRHSRFFVEAVGKARIFQQCKDSLVIFAGACQSHFEAILNAGANFASSPKRINIHTLDPVYIAEQVSYTSIQKPVSVYDMVKHTITGIEGVGGIETRGCFRLGIPKNLRLPAGEV</sequence>
<evidence type="ECO:0000313" key="1">
    <source>
        <dbReference type="EMBL" id="BAU26203.1"/>
    </source>
</evidence>
<dbReference type="EMBL" id="AP017312">
    <property type="protein sequence ID" value="BAU26203.1"/>
    <property type="molecule type" value="Genomic_DNA"/>
</dbReference>